<reference evidence="1" key="1">
    <citation type="submission" date="2021-05" db="EMBL/GenBank/DDBJ databases">
        <title>Genome of Sphingobium sp. strain.</title>
        <authorList>
            <person name="Fan R."/>
        </authorList>
    </citation>
    <scope>NUCLEOTIDE SEQUENCE</scope>
    <source>
        <strain evidence="1">H33</strain>
    </source>
</reference>
<dbReference type="RefSeq" id="WP_214624935.1">
    <property type="nucleotide sequence ID" value="NZ_JAHGAW010000012.1"/>
</dbReference>
<protein>
    <submittedName>
        <fullName evidence="1">Uncharacterized protein</fullName>
    </submittedName>
</protein>
<accession>A0A9X1DEX0</accession>
<organism evidence="1 2">
    <name type="scientific">Sphingobium nicotianae</name>
    <dbReference type="NCBI Taxonomy" id="2782607"/>
    <lineage>
        <taxon>Bacteria</taxon>
        <taxon>Pseudomonadati</taxon>
        <taxon>Pseudomonadota</taxon>
        <taxon>Alphaproteobacteria</taxon>
        <taxon>Sphingomonadales</taxon>
        <taxon>Sphingomonadaceae</taxon>
        <taxon>Sphingobium</taxon>
    </lineage>
</organism>
<dbReference type="AlphaFoldDB" id="A0A9X1DEX0"/>
<gene>
    <name evidence="1" type="ORF">KK488_17130</name>
</gene>
<dbReference type="Proteomes" id="UP001138757">
    <property type="component" value="Unassembled WGS sequence"/>
</dbReference>
<sequence length="162" mass="17988">MNLTPDQHVIIALRALCAANESARRLFKSFADRQKDSRETTVERAAIAAGADYNSMVQVFKQLDKIGVGRFIPGRHGYSSRIEWKFSLRSLGRVAQGDGSRLEEVPVDAAVEDRLVETNGKPALLDHEFQLRGTLKIKFSLPADLTEKEAARLGAFLHTLPL</sequence>
<name>A0A9X1DEX0_9SPHN</name>
<evidence type="ECO:0000313" key="1">
    <source>
        <dbReference type="EMBL" id="MBT2188678.1"/>
    </source>
</evidence>
<comment type="caution">
    <text evidence="1">The sequence shown here is derived from an EMBL/GenBank/DDBJ whole genome shotgun (WGS) entry which is preliminary data.</text>
</comment>
<evidence type="ECO:0000313" key="2">
    <source>
        <dbReference type="Proteomes" id="UP001138757"/>
    </source>
</evidence>
<proteinExistence type="predicted"/>
<keyword evidence="2" id="KW-1185">Reference proteome</keyword>
<dbReference type="EMBL" id="JAHGAW010000012">
    <property type="protein sequence ID" value="MBT2188678.1"/>
    <property type="molecule type" value="Genomic_DNA"/>
</dbReference>